<gene>
    <name evidence="2" type="ordered locus">Snas_5761</name>
</gene>
<keyword evidence="3" id="KW-1185">Reference proteome</keyword>
<sequence>MYRTEFRHPVWRKAARSFANNECVEVAQLSARTVGLRDSKLSARRDCPVLLADAAGWEGFTEQIKSGTFGS</sequence>
<dbReference type="Proteomes" id="UP000000844">
    <property type="component" value="Chromosome"/>
</dbReference>
<name>D3PY62_STANL</name>
<dbReference type="AlphaFoldDB" id="D3PY62"/>
<dbReference type="EMBL" id="CP001778">
    <property type="protein sequence ID" value="ADD45391.1"/>
    <property type="molecule type" value="Genomic_DNA"/>
</dbReference>
<organism evidence="2 3">
    <name type="scientific">Stackebrandtia nassauensis (strain DSM 44728 / CIP 108903 / NRRL B-16338 / NBRC 102104 / LLR-40K-21)</name>
    <dbReference type="NCBI Taxonomy" id="446470"/>
    <lineage>
        <taxon>Bacteria</taxon>
        <taxon>Bacillati</taxon>
        <taxon>Actinomycetota</taxon>
        <taxon>Actinomycetes</taxon>
        <taxon>Glycomycetales</taxon>
        <taxon>Glycomycetaceae</taxon>
        <taxon>Stackebrandtia</taxon>
    </lineage>
</organism>
<proteinExistence type="predicted"/>
<evidence type="ECO:0000313" key="2">
    <source>
        <dbReference type="EMBL" id="ADD45391.1"/>
    </source>
</evidence>
<dbReference type="Pfam" id="PF04149">
    <property type="entry name" value="DUF397"/>
    <property type="match status" value="1"/>
</dbReference>
<evidence type="ECO:0000313" key="3">
    <source>
        <dbReference type="Proteomes" id="UP000000844"/>
    </source>
</evidence>
<dbReference type="InterPro" id="IPR007278">
    <property type="entry name" value="DUF397"/>
</dbReference>
<evidence type="ECO:0000259" key="1">
    <source>
        <dbReference type="Pfam" id="PF04149"/>
    </source>
</evidence>
<dbReference type="HOGENOM" id="CLU_131550_3_3_11"/>
<dbReference type="RefSeq" id="WP_013020962.1">
    <property type="nucleotide sequence ID" value="NC_013947.1"/>
</dbReference>
<feature type="domain" description="DUF397" evidence="1">
    <location>
        <begin position="10"/>
        <end position="65"/>
    </location>
</feature>
<protein>
    <recommendedName>
        <fullName evidence="1">DUF397 domain-containing protein</fullName>
    </recommendedName>
</protein>
<reference evidence="2 3" key="1">
    <citation type="journal article" date="2009" name="Stand. Genomic Sci.">
        <title>Complete genome sequence of Stackebrandtia nassauensis type strain (LLR-40K-21).</title>
        <authorList>
            <person name="Munk C."/>
            <person name="Lapidus A."/>
            <person name="Copeland A."/>
            <person name="Jando M."/>
            <person name="Mayilraj S."/>
            <person name="Glavina Del Rio T."/>
            <person name="Nolan M."/>
            <person name="Chen F."/>
            <person name="Lucas S."/>
            <person name="Tice H."/>
            <person name="Cheng J.F."/>
            <person name="Han C."/>
            <person name="Detter J.C."/>
            <person name="Bruce D."/>
            <person name="Goodwin L."/>
            <person name="Chain P."/>
            <person name="Pitluck S."/>
            <person name="Goker M."/>
            <person name="Ovchinikova G."/>
            <person name="Pati A."/>
            <person name="Ivanova N."/>
            <person name="Mavromatis K."/>
            <person name="Chen A."/>
            <person name="Palaniappan K."/>
            <person name="Land M."/>
            <person name="Hauser L."/>
            <person name="Chang Y.J."/>
            <person name="Jeffries C.D."/>
            <person name="Bristow J."/>
            <person name="Eisen J.A."/>
            <person name="Markowitz V."/>
            <person name="Hugenholtz P."/>
            <person name="Kyrpides N.C."/>
            <person name="Klenk H.P."/>
        </authorList>
    </citation>
    <scope>NUCLEOTIDE SEQUENCE [LARGE SCALE GENOMIC DNA]</scope>
    <source>
        <strain evidence="3">DSM 44728 / CIP 108903 / NRRL B-16338 / NBRC 102104 / LLR-40K-21</strain>
    </source>
</reference>
<accession>D3PY62</accession>
<dbReference type="KEGG" id="sna:Snas_5761"/>